<feature type="compositionally biased region" description="Polar residues" evidence="3">
    <location>
        <begin position="747"/>
        <end position="766"/>
    </location>
</feature>
<dbReference type="GO" id="GO:0008821">
    <property type="term" value="F:crossover junction DNA endonuclease activity"/>
    <property type="evidence" value="ECO:0007669"/>
    <property type="project" value="InterPro"/>
</dbReference>
<dbReference type="InterPro" id="IPR006084">
    <property type="entry name" value="XPG/Rad2"/>
</dbReference>
<dbReference type="Proteomes" id="UP000256690">
    <property type="component" value="Unassembled WGS sequence"/>
</dbReference>
<feature type="region of interest" description="Disordered" evidence="3">
    <location>
        <begin position="787"/>
        <end position="823"/>
    </location>
</feature>
<feature type="compositionally biased region" description="Acidic residues" evidence="3">
    <location>
        <begin position="420"/>
        <end position="430"/>
    </location>
</feature>
<dbReference type="SUPFAM" id="SSF88723">
    <property type="entry name" value="PIN domain-like"/>
    <property type="match status" value="1"/>
</dbReference>
<dbReference type="FunFam" id="3.40.50.1010:FF:000051">
    <property type="entry name" value="Rad2-like endonuclease, putative (AFU_orthologue AFUA_3G13260)"/>
    <property type="match status" value="1"/>
</dbReference>
<evidence type="ECO:0000259" key="5">
    <source>
        <dbReference type="SMART" id="SM00485"/>
    </source>
</evidence>
<keyword evidence="7" id="KW-1185">Reference proteome</keyword>
<evidence type="ECO:0000256" key="2">
    <source>
        <dbReference type="ARBA" id="ARBA00022801"/>
    </source>
</evidence>
<evidence type="ECO:0000259" key="4">
    <source>
        <dbReference type="SMART" id="SM00484"/>
    </source>
</evidence>
<dbReference type="InterPro" id="IPR006086">
    <property type="entry name" value="XPG-I_dom"/>
</dbReference>
<dbReference type="InterPro" id="IPR041177">
    <property type="entry name" value="GEN1_C"/>
</dbReference>
<dbReference type="Pfam" id="PF18380">
    <property type="entry name" value="GEN1_C"/>
    <property type="match status" value="1"/>
</dbReference>
<dbReference type="Pfam" id="PF00867">
    <property type="entry name" value="XPG_I"/>
    <property type="match status" value="1"/>
</dbReference>
<dbReference type="Gene3D" id="3.40.50.1010">
    <property type="entry name" value="5'-nuclease"/>
    <property type="match status" value="2"/>
</dbReference>
<feature type="domain" description="XPG N-terminal" evidence="5">
    <location>
        <begin position="1"/>
        <end position="96"/>
    </location>
</feature>
<organism evidence="6 7">
    <name type="scientific">Aspergillus mulundensis</name>
    <dbReference type="NCBI Taxonomy" id="1810919"/>
    <lineage>
        <taxon>Eukaryota</taxon>
        <taxon>Fungi</taxon>
        <taxon>Dikarya</taxon>
        <taxon>Ascomycota</taxon>
        <taxon>Pezizomycotina</taxon>
        <taxon>Eurotiomycetes</taxon>
        <taxon>Eurotiomycetidae</taxon>
        <taxon>Eurotiales</taxon>
        <taxon>Aspergillaceae</taxon>
        <taxon>Aspergillus</taxon>
        <taxon>Aspergillus subgen. Nidulantes</taxon>
    </lineage>
</organism>
<dbReference type="CDD" id="cd09870">
    <property type="entry name" value="PIN_YEN1"/>
    <property type="match status" value="1"/>
</dbReference>
<dbReference type="GO" id="GO:0017108">
    <property type="term" value="F:5'-flap endonuclease activity"/>
    <property type="evidence" value="ECO:0007669"/>
    <property type="project" value="TreeGrafter"/>
</dbReference>
<feature type="region of interest" description="Disordered" evidence="3">
    <location>
        <begin position="682"/>
        <end position="772"/>
    </location>
</feature>
<feature type="domain" description="XPG-I" evidence="4">
    <location>
        <begin position="111"/>
        <end position="188"/>
    </location>
</feature>
<proteinExistence type="predicted"/>
<dbReference type="CDD" id="cd09906">
    <property type="entry name" value="H3TH_YEN1"/>
    <property type="match status" value="1"/>
</dbReference>
<dbReference type="PRINTS" id="PR00853">
    <property type="entry name" value="XPGRADSUPER"/>
</dbReference>
<dbReference type="PANTHER" id="PTHR11081">
    <property type="entry name" value="FLAP ENDONUCLEASE FAMILY MEMBER"/>
    <property type="match status" value="1"/>
</dbReference>
<dbReference type="GeneID" id="38113882"/>
<evidence type="ECO:0000313" key="6">
    <source>
        <dbReference type="EMBL" id="RDW86870.1"/>
    </source>
</evidence>
<name>A0A3D8SKL7_9EURO</name>
<dbReference type="AlphaFoldDB" id="A0A3D8SKL7"/>
<dbReference type="PANTHER" id="PTHR11081:SF75">
    <property type="entry name" value="ENDONUCLEASE, PUTATIVE (AFU_ORTHOLOGUE AFUA_3G13260)-RELATED"/>
    <property type="match status" value="1"/>
</dbReference>
<dbReference type="InterPro" id="IPR037316">
    <property type="entry name" value="Yen1_H3TH"/>
</dbReference>
<dbReference type="SMART" id="SM00485">
    <property type="entry name" value="XPGN"/>
    <property type="match status" value="1"/>
</dbReference>
<keyword evidence="2" id="KW-0378">Hydrolase</keyword>
<evidence type="ECO:0000313" key="7">
    <source>
        <dbReference type="Proteomes" id="UP000256690"/>
    </source>
</evidence>
<evidence type="ECO:0000256" key="3">
    <source>
        <dbReference type="SAM" id="MobiDB-lite"/>
    </source>
</evidence>
<comment type="caution">
    <text evidence="6">The sequence shown here is derived from an EMBL/GenBank/DDBJ whole genome shotgun (WGS) entry which is preliminary data.</text>
</comment>
<gene>
    <name evidence="6" type="ORF">DSM5745_03512</name>
</gene>
<dbReference type="Pfam" id="PF00752">
    <property type="entry name" value="XPG_N"/>
    <property type="match status" value="1"/>
</dbReference>
<dbReference type="SMART" id="SM00484">
    <property type="entry name" value="XPGI"/>
    <property type="match status" value="1"/>
</dbReference>
<dbReference type="GO" id="GO:0006281">
    <property type="term" value="P:DNA repair"/>
    <property type="evidence" value="ECO:0007669"/>
    <property type="project" value="UniProtKB-ARBA"/>
</dbReference>
<dbReference type="OrthoDB" id="2959108at2759"/>
<dbReference type="STRING" id="1810919.A0A3D8SKL7"/>
<reference evidence="6 7" key="1">
    <citation type="journal article" date="2018" name="IMA Fungus">
        <title>IMA Genome-F 9: Draft genome sequence of Annulohypoxylon stygium, Aspergillus mulundensis, Berkeleyomyces basicola (syn. Thielaviopsis basicola), Ceratocystis smalleyi, two Cercospora beticola strains, Coleophoma cylindrospora, Fusarium fracticaudum, Phialophora cf. hyalina, and Morchella septimelata.</title>
        <authorList>
            <person name="Wingfield B.D."/>
            <person name="Bills G.F."/>
            <person name="Dong Y."/>
            <person name="Huang W."/>
            <person name="Nel W.J."/>
            <person name="Swalarsk-Parry B.S."/>
            <person name="Vaghefi N."/>
            <person name="Wilken P.M."/>
            <person name="An Z."/>
            <person name="de Beer Z.W."/>
            <person name="De Vos L."/>
            <person name="Chen L."/>
            <person name="Duong T.A."/>
            <person name="Gao Y."/>
            <person name="Hammerbacher A."/>
            <person name="Kikkert J.R."/>
            <person name="Li Y."/>
            <person name="Li H."/>
            <person name="Li K."/>
            <person name="Li Q."/>
            <person name="Liu X."/>
            <person name="Ma X."/>
            <person name="Naidoo K."/>
            <person name="Pethybridge S.J."/>
            <person name="Sun J."/>
            <person name="Steenkamp E.T."/>
            <person name="van der Nest M.A."/>
            <person name="van Wyk S."/>
            <person name="Wingfield M.J."/>
            <person name="Xiong C."/>
            <person name="Yue Q."/>
            <person name="Zhang X."/>
        </authorList>
    </citation>
    <scope>NUCLEOTIDE SEQUENCE [LARGE SCALE GENOMIC DNA]</scope>
    <source>
        <strain evidence="6 7">DSM 5745</strain>
    </source>
</reference>
<dbReference type="SUPFAM" id="SSF47807">
    <property type="entry name" value="5' to 3' exonuclease, C-terminal subdomain"/>
    <property type="match status" value="1"/>
</dbReference>
<sequence>MGIPGLINALGPGERISLSKLAISHLERTSRPIRIAVDISIWLFQVQAGRGGKNPELRTLFFRLLKILALPIHPLFVYDGKNKPPFKRGKAVSSRSYGNAPIIQLSKILIDLFRFPRHEAPGEAEAECSRLQMAGVVDAVMSNDVDALMFGSGFTVMNFSKEAGSSAGGATHVTCYKMGMGDTSNVPLDRPGMILFAMLSGGDYLPTGSVAKCGSKTAAEIAKAGFGNDLLEILEADGAELETRLNEWRDRLQYELEENESGYFQTKHKVVRIPETFPDRTILSYYAKPVVSSEQQIESLKDRLRNAWDQEVNAKELRDFTAHAFEWNYRSGARKVIRLLAEPLVSYRLRLGQHPTSGRPRLSNNDVQTLQKVYKSRTSFITDGQIELQYEMVPIDVVGLDLLAEQPNPPLQSQGTTASGDEEEDGDGEEITPQSPIKKRTTKSYDPFASEKVWIFESVASIGVPETVENWKKEQAAKLSAPKKTITKKSGPRRRKELDPSMKQGSILKYGTLKKGRSDMSEYKSAQLFEAAVSTSSPTKTPPFSSPVTGAGPGMYGLTMSTSPKLNQRVDGFDYLVDRFASCDLSGSGSPVKRRPVTRSLHSQRVAVTSGGVEIIEIPDTDDEYSPPATPKLRMSFSNASYRELRCHNYFSRPCSPSPRQAKQVEDQVAPEIAHLEHAVSSLNLTTHDGDNETKSSQKSRTKSKEPETSVEDIALDRSKVTLEDPVEKTKPKHRKAPAVRKKASGSEETQPGRSRHGTINTTSASREAPTHIESITAYDGFWTVSAPATERDHEAHPTDTEGPKNDKKKKKRFARVSILDLT</sequence>
<evidence type="ECO:0008006" key="8">
    <source>
        <dbReference type="Google" id="ProtNLM"/>
    </source>
</evidence>
<protein>
    <recommendedName>
        <fullName evidence="8">XPG-I domain-containing protein</fullName>
    </recommendedName>
</protein>
<dbReference type="InterPro" id="IPR006085">
    <property type="entry name" value="XPG_DNA_repair_N"/>
</dbReference>
<dbReference type="FunFam" id="3.40.50.1010:FF:000037">
    <property type="entry name" value="Rad2-like endonuclease, putative (AFU_orthologue AFUA_3G13260)"/>
    <property type="match status" value="1"/>
</dbReference>
<feature type="region of interest" description="Disordered" evidence="3">
    <location>
        <begin position="405"/>
        <end position="443"/>
    </location>
</feature>
<feature type="compositionally biased region" description="Basic residues" evidence="3">
    <location>
        <begin position="731"/>
        <end position="744"/>
    </location>
</feature>
<dbReference type="InterPro" id="IPR029060">
    <property type="entry name" value="PIN-like_dom_sf"/>
</dbReference>
<dbReference type="InterPro" id="IPR036279">
    <property type="entry name" value="5-3_exonuclease_C_sf"/>
</dbReference>
<feature type="compositionally biased region" description="Basic and acidic residues" evidence="3">
    <location>
        <begin position="715"/>
        <end position="730"/>
    </location>
</feature>
<keyword evidence="1" id="KW-0540">Nuclease</keyword>
<dbReference type="RefSeq" id="XP_026606394.1">
    <property type="nucleotide sequence ID" value="XM_026745528.1"/>
</dbReference>
<evidence type="ECO:0000256" key="1">
    <source>
        <dbReference type="ARBA" id="ARBA00022722"/>
    </source>
</evidence>
<feature type="compositionally biased region" description="Basic and acidic residues" evidence="3">
    <location>
        <begin position="790"/>
        <end position="806"/>
    </location>
</feature>
<accession>A0A3D8SKL7</accession>
<dbReference type="EMBL" id="PVWQ01000003">
    <property type="protein sequence ID" value="RDW86870.1"/>
    <property type="molecule type" value="Genomic_DNA"/>
</dbReference>